<dbReference type="SUPFAM" id="SSF81383">
    <property type="entry name" value="F-box domain"/>
    <property type="match status" value="1"/>
</dbReference>
<sequence length="444" mass="51143">MPPHESMSEWRRKFKQRDDEFRVAVEYHADLDAALGQMEQLVNSGDGISGEALRAALVKARAGAAGLDIHLRNTGRPSLYTERCPERARGLAQRVFDLPELLELILSKLPVLELLKCYRINRQWNHAIQSSANLQRQLSLRADTLDGHFQSVFRGRICGYSEVLPGFGTRAFFSTHRALSSYEETLPGNEILFKAEFASTSDYFRMPKQIGSRVRRMFICQPPVKELRVYLECCRYNFTHHAEDHDRPSATVTNDKGLTIGDLLDKTVEMLDAHKFCANAEVFMLDDETGEVKNEVSFRGTVVLKEDDPMLIEKREKEDARKRELQEKKLRRQYIERYRTAARLEKRIRPCQIFRSSSQRLREEKPKQQHEDKYEITIYEQSAGWSETWLCLQGTLPELYGGLKDHDTDEFHVPNNKMSAQHAPRPFNGTEITTGHATYTVSGT</sequence>
<dbReference type="Proteomes" id="UP000799539">
    <property type="component" value="Unassembled WGS sequence"/>
</dbReference>
<keyword evidence="3" id="KW-1185">Reference proteome</keyword>
<dbReference type="SMART" id="SM00256">
    <property type="entry name" value="FBOX"/>
    <property type="match status" value="1"/>
</dbReference>
<proteinExistence type="predicted"/>
<gene>
    <name evidence="2" type="ORF">CERZMDRAFT_100155</name>
</gene>
<evidence type="ECO:0000259" key="1">
    <source>
        <dbReference type="SMART" id="SM00256"/>
    </source>
</evidence>
<accession>A0A6A6F8B4</accession>
<name>A0A6A6F8B4_9PEZI</name>
<dbReference type="AlphaFoldDB" id="A0A6A6F8B4"/>
<dbReference type="InterPro" id="IPR036047">
    <property type="entry name" value="F-box-like_dom_sf"/>
</dbReference>
<dbReference type="InterPro" id="IPR001810">
    <property type="entry name" value="F-box_dom"/>
</dbReference>
<protein>
    <recommendedName>
        <fullName evidence="1">F-box domain-containing protein</fullName>
    </recommendedName>
</protein>
<organism evidence="2 3">
    <name type="scientific">Cercospora zeae-maydis SCOH1-5</name>
    <dbReference type="NCBI Taxonomy" id="717836"/>
    <lineage>
        <taxon>Eukaryota</taxon>
        <taxon>Fungi</taxon>
        <taxon>Dikarya</taxon>
        <taxon>Ascomycota</taxon>
        <taxon>Pezizomycotina</taxon>
        <taxon>Dothideomycetes</taxon>
        <taxon>Dothideomycetidae</taxon>
        <taxon>Mycosphaerellales</taxon>
        <taxon>Mycosphaerellaceae</taxon>
        <taxon>Cercospora</taxon>
    </lineage>
</organism>
<reference evidence="2" key="1">
    <citation type="journal article" date="2020" name="Stud. Mycol.">
        <title>101 Dothideomycetes genomes: a test case for predicting lifestyles and emergence of pathogens.</title>
        <authorList>
            <person name="Haridas S."/>
            <person name="Albert R."/>
            <person name="Binder M."/>
            <person name="Bloem J."/>
            <person name="Labutti K."/>
            <person name="Salamov A."/>
            <person name="Andreopoulos B."/>
            <person name="Baker S."/>
            <person name="Barry K."/>
            <person name="Bills G."/>
            <person name="Bluhm B."/>
            <person name="Cannon C."/>
            <person name="Castanera R."/>
            <person name="Culley D."/>
            <person name="Daum C."/>
            <person name="Ezra D."/>
            <person name="Gonzalez J."/>
            <person name="Henrissat B."/>
            <person name="Kuo A."/>
            <person name="Liang C."/>
            <person name="Lipzen A."/>
            <person name="Lutzoni F."/>
            <person name="Magnuson J."/>
            <person name="Mondo S."/>
            <person name="Nolan M."/>
            <person name="Ohm R."/>
            <person name="Pangilinan J."/>
            <person name="Park H.-J."/>
            <person name="Ramirez L."/>
            <person name="Alfaro M."/>
            <person name="Sun H."/>
            <person name="Tritt A."/>
            <person name="Yoshinaga Y."/>
            <person name="Zwiers L.-H."/>
            <person name="Turgeon B."/>
            <person name="Goodwin S."/>
            <person name="Spatafora J."/>
            <person name="Crous P."/>
            <person name="Grigoriev I."/>
        </authorList>
    </citation>
    <scope>NUCLEOTIDE SEQUENCE</scope>
    <source>
        <strain evidence="2">SCOH1-5</strain>
    </source>
</reference>
<dbReference type="EMBL" id="ML992685">
    <property type="protein sequence ID" value="KAF2209749.1"/>
    <property type="molecule type" value="Genomic_DNA"/>
</dbReference>
<dbReference type="OrthoDB" id="3634462at2759"/>
<feature type="domain" description="F-box" evidence="1">
    <location>
        <begin position="98"/>
        <end position="137"/>
    </location>
</feature>
<evidence type="ECO:0000313" key="3">
    <source>
        <dbReference type="Proteomes" id="UP000799539"/>
    </source>
</evidence>
<dbReference type="CDD" id="cd09917">
    <property type="entry name" value="F-box_SF"/>
    <property type="match status" value="1"/>
</dbReference>
<evidence type="ECO:0000313" key="2">
    <source>
        <dbReference type="EMBL" id="KAF2209749.1"/>
    </source>
</evidence>